<keyword evidence="2" id="KW-1185">Reference proteome</keyword>
<reference evidence="1 2" key="1">
    <citation type="journal article" date="2024" name="Proc. Natl. Acad. Sci. U.S.A.">
        <title>The genetic regulatory architecture and epigenomic basis for age-related changes in rattlesnake venom.</title>
        <authorList>
            <person name="Hogan M.P."/>
            <person name="Holding M.L."/>
            <person name="Nystrom G.S."/>
            <person name="Colston T.J."/>
            <person name="Bartlett D.A."/>
            <person name="Mason A.J."/>
            <person name="Ellsworth S.A."/>
            <person name="Rautsaw R.M."/>
            <person name="Lawrence K.C."/>
            <person name="Strickland J.L."/>
            <person name="He B."/>
            <person name="Fraser P."/>
            <person name="Margres M.J."/>
            <person name="Gilbert D.M."/>
            <person name="Gibbs H.L."/>
            <person name="Parkinson C.L."/>
            <person name="Rokyta D.R."/>
        </authorList>
    </citation>
    <scope>NUCLEOTIDE SEQUENCE [LARGE SCALE GENOMIC DNA]</scope>
    <source>
        <strain evidence="1">DRR0105</strain>
    </source>
</reference>
<protein>
    <submittedName>
        <fullName evidence="1">Bifunctional UDP-N-acetylglucosamine transferase and deubiquitinase ALG13</fullName>
    </submittedName>
</protein>
<dbReference type="EMBL" id="JAOTOJ010000005">
    <property type="protein sequence ID" value="KAK9401322.1"/>
    <property type="molecule type" value="Genomic_DNA"/>
</dbReference>
<organism evidence="1 2">
    <name type="scientific">Crotalus adamanteus</name>
    <name type="common">Eastern diamondback rattlesnake</name>
    <dbReference type="NCBI Taxonomy" id="8729"/>
    <lineage>
        <taxon>Eukaryota</taxon>
        <taxon>Metazoa</taxon>
        <taxon>Chordata</taxon>
        <taxon>Craniata</taxon>
        <taxon>Vertebrata</taxon>
        <taxon>Euteleostomi</taxon>
        <taxon>Lepidosauria</taxon>
        <taxon>Squamata</taxon>
        <taxon>Bifurcata</taxon>
        <taxon>Unidentata</taxon>
        <taxon>Episquamata</taxon>
        <taxon>Toxicofera</taxon>
        <taxon>Serpentes</taxon>
        <taxon>Colubroidea</taxon>
        <taxon>Viperidae</taxon>
        <taxon>Crotalinae</taxon>
        <taxon>Crotalus</taxon>
    </lineage>
</organism>
<sequence length="132" mass="14293">MQKGWKKSLSEVTMDEYLGSQGLYCKLTAKDATCLFRVISEQVYASLSVCLIVASAHARVSGLSLSLLRACVALPGDLPVVCAHVHSTLALRMRGSTRKSSLRCRAHPQPLRVSPLAIDHYEESAAAPGVQR</sequence>
<name>A0AAW1BIU1_CROAD</name>
<dbReference type="GO" id="GO:0016740">
    <property type="term" value="F:transferase activity"/>
    <property type="evidence" value="ECO:0007669"/>
    <property type="project" value="UniProtKB-KW"/>
</dbReference>
<comment type="caution">
    <text evidence="1">The sequence shown here is derived from an EMBL/GenBank/DDBJ whole genome shotgun (WGS) entry which is preliminary data.</text>
</comment>
<proteinExistence type="predicted"/>
<dbReference type="Proteomes" id="UP001474421">
    <property type="component" value="Unassembled WGS sequence"/>
</dbReference>
<gene>
    <name evidence="1" type="ORF">NXF25_012036</name>
</gene>
<keyword evidence="1" id="KW-0808">Transferase</keyword>
<evidence type="ECO:0000313" key="2">
    <source>
        <dbReference type="Proteomes" id="UP001474421"/>
    </source>
</evidence>
<evidence type="ECO:0000313" key="1">
    <source>
        <dbReference type="EMBL" id="KAK9401322.1"/>
    </source>
</evidence>
<accession>A0AAW1BIU1</accession>
<dbReference type="AlphaFoldDB" id="A0AAW1BIU1"/>